<name>A0A0W0SD98_9GAMM</name>
<sequence length="277" mass="31514">MRYRNQSVLLASKHEKEKAIAKAFFDKLSCKLDVHDFDTDQFGTFTGEIARTLSPYDTCILKARRAAEHYGYELAIASEGSFGPHPAFPFIPSDHEIMVFLDRKNNWVIAEQYTTTKTNYRMMTITRQTELDDFLEKAGFPEHALTLQTNKDKTVIAKGIRDIEALETALSLGFQQENELFLATDMRAMMNPLRMQAISELAEKLAHRIQCCCPNCDAPGFGFKETSGSLPCNDCTSPTSFYLHEVWGCIQCDYRETHPRKDGLEAAEPQYCDYCNP</sequence>
<dbReference type="STRING" id="28084.Lche_3133"/>
<proteinExistence type="predicted"/>
<dbReference type="Proteomes" id="UP000277577">
    <property type="component" value="Chromosome"/>
</dbReference>
<accession>A0A0W0SD98</accession>
<dbReference type="OrthoDB" id="9793837at2"/>
<evidence type="ECO:0000259" key="1">
    <source>
        <dbReference type="Pfam" id="PF20376"/>
    </source>
</evidence>
<reference evidence="2 4" key="1">
    <citation type="submission" date="2015-11" db="EMBL/GenBank/DDBJ databases">
        <title>Genomic analysis of 38 Legionella species identifies large and diverse effector repertoires.</title>
        <authorList>
            <person name="Burstein D."/>
            <person name="Amaro F."/>
            <person name="Zusman T."/>
            <person name="Lifshitz Z."/>
            <person name="Cohen O."/>
            <person name="Gilbert J.A."/>
            <person name="Pupko T."/>
            <person name="Shuman H.A."/>
            <person name="Segal G."/>
        </authorList>
    </citation>
    <scope>NUCLEOTIDE SEQUENCE [LARGE SCALE GENOMIC DNA]</scope>
    <source>
        <strain evidence="2 4">ORW</strain>
    </source>
</reference>
<evidence type="ECO:0000313" key="4">
    <source>
        <dbReference type="Proteomes" id="UP000054921"/>
    </source>
</evidence>
<feature type="domain" description="DUF6671" evidence="1">
    <location>
        <begin position="62"/>
        <end position="277"/>
    </location>
</feature>
<dbReference type="Proteomes" id="UP000054921">
    <property type="component" value="Unassembled WGS sequence"/>
</dbReference>
<organism evidence="2 4">
    <name type="scientific">Legionella cherrii</name>
    <dbReference type="NCBI Taxonomy" id="28084"/>
    <lineage>
        <taxon>Bacteria</taxon>
        <taxon>Pseudomonadati</taxon>
        <taxon>Pseudomonadota</taxon>
        <taxon>Gammaproteobacteria</taxon>
        <taxon>Legionellales</taxon>
        <taxon>Legionellaceae</taxon>
        <taxon>Legionella</taxon>
    </lineage>
</organism>
<dbReference type="PATRIC" id="fig|28084.5.peg.3401"/>
<evidence type="ECO:0000313" key="5">
    <source>
        <dbReference type="Proteomes" id="UP000277577"/>
    </source>
</evidence>
<dbReference type="InterPro" id="IPR046612">
    <property type="entry name" value="DUF6671"/>
</dbReference>
<dbReference type="Pfam" id="PF20376">
    <property type="entry name" value="DUF6671"/>
    <property type="match status" value="1"/>
</dbReference>
<protein>
    <recommendedName>
        <fullName evidence="1">DUF6671 domain-containing protein</fullName>
    </recommendedName>
</protein>
<dbReference type="EMBL" id="LR134173">
    <property type="protein sequence ID" value="VEB33619.1"/>
    <property type="molecule type" value="Genomic_DNA"/>
</dbReference>
<gene>
    <name evidence="2" type="ORF">Lche_3133</name>
    <name evidence="3" type="ORF">NCTC11976_00427</name>
</gene>
<dbReference type="AlphaFoldDB" id="A0A0W0SD98"/>
<dbReference type="EMBL" id="LNXW01000013">
    <property type="protein sequence ID" value="KTC81113.1"/>
    <property type="molecule type" value="Genomic_DNA"/>
</dbReference>
<evidence type="ECO:0000313" key="3">
    <source>
        <dbReference type="EMBL" id="VEB33619.1"/>
    </source>
</evidence>
<evidence type="ECO:0000313" key="2">
    <source>
        <dbReference type="EMBL" id="KTC81113.1"/>
    </source>
</evidence>
<dbReference type="RefSeq" id="WP_028381653.1">
    <property type="nucleotide sequence ID" value="NZ_CAAAIT010000007.1"/>
</dbReference>
<keyword evidence="5" id="KW-1185">Reference proteome</keyword>
<reference evidence="3 5" key="2">
    <citation type="submission" date="2018-12" db="EMBL/GenBank/DDBJ databases">
        <authorList>
            <consortium name="Pathogen Informatics"/>
        </authorList>
    </citation>
    <scope>NUCLEOTIDE SEQUENCE [LARGE SCALE GENOMIC DNA]</scope>
    <source>
        <strain evidence="3 5">NCTC11976</strain>
    </source>
</reference>